<dbReference type="Pfam" id="PF03140">
    <property type="entry name" value="DUF247"/>
    <property type="match status" value="1"/>
</dbReference>
<gene>
    <name evidence="2" type="ORF">109N23.4</name>
</gene>
<dbReference type="AlphaFoldDB" id="Q6RUK3"/>
<feature type="compositionally biased region" description="Acidic residues" evidence="1">
    <location>
        <begin position="41"/>
        <end position="54"/>
    </location>
</feature>
<organism evidence="2">
    <name type="scientific">Triticum monococcum</name>
    <name type="common">Einkorn wheat</name>
    <name type="synonym">Crithodium monococcum</name>
    <dbReference type="NCBI Taxonomy" id="4568"/>
    <lineage>
        <taxon>Eukaryota</taxon>
        <taxon>Viridiplantae</taxon>
        <taxon>Streptophyta</taxon>
        <taxon>Embryophyta</taxon>
        <taxon>Tracheophyta</taxon>
        <taxon>Spermatophyta</taxon>
        <taxon>Magnoliopsida</taxon>
        <taxon>Liliopsida</taxon>
        <taxon>Poales</taxon>
        <taxon>Poaceae</taxon>
        <taxon>BOP clade</taxon>
        <taxon>Pooideae</taxon>
        <taxon>Triticodae</taxon>
        <taxon>Triticeae</taxon>
        <taxon>Triticinae</taxon>
        <taxon>Triticum</taxon>
    </lineage>
</organism>
<feature type="compositionally biased region" description="Low complexity" evidence="1">
    <location>
        <begin position="55"/>
        <end position="69"/>
    </location>
</feature>
<dbReference type="InterPro" id="IPR004158">
    <property type="entry name" value="DUF247_pln"/>
</dbReference>
<feature type="region of interest" description="Disordered" evidence="1">
    <location>
        <begin position="40"/>
        <end position="69"/>
    </location>
</feature>
<dbReference type="PANTHER" id="PTHR31549">
    <property type="entry name" value="PROTEIN, PUTATIVE (DUF247)-RELATED-RELATED"/>
    <property type="match status" value="1"/>
</dbReference>
<protein>
    <submittedName>
        <fullName evidence="2">Uncharacterized protein</fullName>
    </submittedName>
</protein>
<name>Q6RUK3_TRIMO</name>
<sequence>MSTYCFIFYSFSDSHSLNFTYTFELPTSVVAFYPASRTLEEEKEEEPKVEEEEVVPAPSNSAPAVAVPAPVPVGAGEQDIIKKKKSLADDVAKASVRGDGRRPGRIAPLQNWRMSKTLMETLMAKKASADDDVAVDETIHLGLVSSRHKRQESRQLKIEHLHCLAGRSADGGQDAANFTRRALLRFKSREAEIRLQHGPQVMEQHEGHGDDYHVLEELLLDAGFVLEQLLRQWEAGTRPAMAMRPKKYRLEMVLLPNQIPYLLLQELIRMVKIPAPPPVAAGNESISVGEEYFLRSIAIGYVVAEQASEWVLTKYTGPVYHLLHLVYLHLEQSPLLPPPPPPRRRSPCHCWARCSCNCKAFSEAARAAAKKAASLIRRRAPEPDAAAGHALLRTVWWSYNLIPPARDLRRVGIRLRPKKGAPCLAAVGFRDGVLELPPLEFIGFDCDLLVNLVALELEWESIRPLFLSYAVFMGELMMNKTDMNALQDAGILTLCTATHRVPRRWVFFRMLADLNNGRELHHHFVQLARQVKSSYDHLNSRAAACPRFSCFSE</sequence>
<reference evidence="2" key="1">
    <citation type="journal article" date="2004" name="Mol. Genet. Genomics">
        <title>Sequencing of the Triticum monococcum hardness locus reveals good microcolinearity with rice.</title>
        <authorList>
            <person name="Chantret N."/>
            <person name="Cenci A."/>
            <person name="Sabot F."/>
            <person name="Anderson O."/>
            <person name="Dubcovsky J."/>
        </authorList>
    </citation>
    <scope>NUCLEOTIDE SEQUENCE</scope>
</reference>
<proteinExistence type="predicted"/>
<evidence type="ECO:0000256" key="1">
    <source>
        <dbReference type="SAM" id="MobiDB-lite"/>
    </source>
</evidence>
<dbReference type="PANTHER" id="PTHR31549:SF170">
    <property type="entry name" value="OS01G0564950 PROTEIN"/>
    <property type="match status" value="1"/>
</dbReference>
<accession>Q6RUK3</accession>
<evidence type="ECO:0000313" key="2">
    <source>
        <dbReference type="EMBL" id="AAS88565.1"/>
    </source>
</evidence>
<dbReference type="EMBL" id="AY491681">
    <property type="protein sequence ID" value="AAS88565.1"/>
    <property type="molecule type" value="Genomic_DNA"/>
</dbReference>